<dbReference type="EMBL" id="BDEQ01000001">
    <property type="protein sequence ID" value="GAT99100.1"/>
    <property type="molecule type" value="Genomic_DNA"/>
</dbReference>
<dbReference type="VEuPathDB" id="AmoebaDB:EHI5A_175330"/>
<proteinExistence type="predicted"/>
<dbReference type="VEuPathDB" id="AmoebaDB:EHI_089450"/>
<name>A0A5K1VJ83_ENTHI</name>
<dbReference type="AlphaFoldDB" id="A0A5K1VJ83"/>
<evidence type="ECO:0000313" key="1">
    <source>
        <dbReference type="EMBL" id="GAT99100.1"/>
    </source>
</evidence>
<sequence>MDSEDRIENVKIENIDIVSLKIYFIELDTLEDFCDYLVDCFKKEQKFYLEDDKFNMIMEEEAKLVNSIYEISSNIKNSYDDILQAFEIRATERQRRRRVAISRELNKKPRVLKDN</sequence>
<evidence type="ECO:0000313" key="2">
    <source>
        <dbReference type="Proteomes" id="UP000078387"/>
    </source>
</evidence>
<protein>
    <submittedName>
        <fullName evidence="1">Uncharacterized protein</fullName>
    </submittedName>
</protein>
<gene>
    <name evidence="1" type="ORF">CL6EHI_089450</name>
</gene>
<comment type="caution">
    <text evidence="1">The sequence shown here is derived from an EMBL/GenBank/DDBJ whole genome shotgun (WGS) entry which is preliminary data.</text>
</comment>
<reference evidence="1 2" key="1">
    <citation type="submission" date="2016-05" db="EMBL/GenBank/DDBJ databases">
        <title>First whole genome sequencing of Entamoeba histolytica HM1:IMSS-clone-6.</title>
        <authorList>
            <person name="Mukherjee Avik.K."/>
            <person name="Izumyama S."/>
            <person name="Nakada-Tsukui K."/>
            <person name="Nozaki T."/>
        </authorList>
    </citation>
    <scope>NUCLEOTIDE SEQUENCE [LARGE SCALE GENOMIC DNA]</scope>
    <source>
        <strain evidence="1 2">HM1:IMSS clone 6</strain>
    </source>
</reference>
<dbReference type="Proteomes" id="UP000078387">
    <property type="component" value="Unassembled WGS sequence"/>
</dbReference>
<dbReference type="VEuPathDB" id="AmoebaDB:KM1_192160"/>
<organism evidence="1 2">
    <name type="scientific">Entamoeba histolytica</name>
    <dbReference type="NCBI Taxonomy" id="5759"/>
    <lineage>
        <taxon>Eukaryota</taxon>
        <taxon>Amoebozoa</taxon>
        <taxon>Evosea</taxon>
        <taxon>Archamoebae</taxon>
        <taxon>Mastigamoebida</taxon>
        <taxon>Entamoebidae</taxon>
        <taxon>Entamoeba</taxon>
    </lineage>
</organism>
<accession>A0A5K1VJ83</accession>